<dbReference type="EMBL" id="AGNL01017633">
    <property type="protein sequence ID" value="EJK64107.1"/>
    <property type="molecule type" value="Genomic_DNA"/>
</dbReference>
<gene>
    <name evidence="1" type="ORF">THAOC_15193</name>
</gene>
<dbReference type="Proteomes" id="UP000266841">
    <property type="component" value="Unassembled WGS sequence"/>
</dbReference>
<sequence length="137" mass="15032">MPTLHGQKLLIFAPADVIQGIHPRRSGAQCPNPLIPHIRARAFGAFGSRCIGERDLGPKLVGRRSGELHSKIDSRALQLTMNMKESAHAIDTPIHRSGAQFRPVSECPHWAPSPQLVKCGRARSGCEKTRGISKWKS</sequence>
<evidence type="ECO:0000313" key="2">
    <source>
        <dbReference type="Proteomes" id="UP000266841"/>
    </source>
</evidence>
<dbReference type="AlphaFoldDB" id="K0T0Y3"/>
<reference evidence="1 2" key="1">
    <citation type="journal article" date="2012" name="Genome Biol.">
        <title>Genome and low-iron response of an oceanic diatom adapted to chronic iron limitation.</title>
        <authorList>
            <person name="Lommer M."/>
            <person name="Specht M."/>
            <person name="Roy A.S."/>
            <person name="Kraemer L."/>
            <person name="Andreson R."/>
            <person name="Gutowska M.A."/>
            <person name="Wolf J."/>
            <person name="Bergner S.V."/>
            <person name="Schilhabel M.B."/>
            <person name="Klostermeier U.C."/>
            <person name="Beiko R.G."/>
            <person name="Rosenstiel P."/>
            <person name="Hippler M."/>
            <person name="Laroche J."/>
        </authorList>
    </citation>
    <scope>NUCLEOTIDE SEQUENCE [LARGE SCALE GENOMIC DNA]</scope>
    <source>
        <strain evidence="1 2">CCMP1005</strain>
    </source>
</reference>
<organism evidence="1 2">
    <name type="scientific">Thalassiosira oceanica</name>
    <name type="common">Marine diatom</name>
    <dbReference type="NCBI Taxonomy" id="159749"/>
    <lineage>
        <taxon>Eukaryota</taxon>
        <taxon>Sar</taxon>
        <taxon>Stramenopiles</taxon>
        <taxon>Ochrophyta</taxon>
        <taxon>Bacillariophyta</taxon>
        <taxon>Coscinodiscophyceae</taxon>
        <taxon>Thalassiosirophycidae</taxon>
        <taxon>Thalassiosirales</taxon>
        <taxon>Thalassiosiraceae</taxon>
        <taxon>Thalassiosira</taxon>
    </lineage>
</organism>
<evidence type="ECO:0000313" key="1">
    <source>
        <dbReference type="EMBL" id="EJK64107.1"/>
    </source>
</evidence>
<proteinExistence type="predicted"/>
<name>K0T0Y3_THAOC</name>
<comment type="caution">
    <text evidence="1">The sequence shown here is derived from an EMBL/GenBank/DDBJ whole genome shotgun (WGS) entry which is preliminary data.</text>
</comment>
<keyword evidence="2" id="KW-1185">Reference proteome</keyword>
<accession>K0T0Y3</accession>
<protein>
    <submittedName>
        <fullName evidence="1">Uncharacterized protein</fullName>
    </submittedName>
</protein>